<evidence type="ECO:0000313" key="5">
    <source>
        <dbReference type="Proteomes" id="UP001354971"/>
    </source>
</evidence>
<evidence type="ECO:0000256" key="2">
    <source>
        <dbReference type="ARBA" id="ARBA00023002"/>
    </source>
</evidence>
<keyword evidence="2" id="KW-0560">Oxidoreductase</keyword>
<comment type="similarity">
    <text evidence="1">Belongs to the short-chain dehydrogenases/reductases (SDR) family.</text>
</comment>
<dbReference type="PROSITE" id="PS00061">
    <property type="entry name" value="ADH_SHORT"/>
    <property type="match status" value="1"/>
</dbReference>
<dbReference type="InterPro" id="IPR002347">
    <property type="entry name" value="SDR_fam"/>
</dbReference>
<proteinExistence type="inferred from homology"/>
<feature type="domain" description="Ketoreductase" evidence="3">
    <location>
        <begin position="8"/>
        <end position="173"/>
    </location>
</feature>
<dbReference type="PANTHER" id="PTHR42760">
    <property type="entry name" value="SHORT-CHAIN DEHYDROGENASES/REDUCTASES FAMILY MEMBER"/>
    <property type="match status" value="1"/>
</dbReference>
<gene>
    <name evidence="4" type="ORF">V0U79_02085</name>
</gene>
<reference evidence="4 5" key="1">
    <citation type="submission" date="2024-01" db="EMBL/GenBank/DDBJ databases">
        <title>Hyphobacterium bacterium isolated from marine sediment.</title>
        <authorList>
            <person name="Zhao S."/>
        </authorList>
    </citation>
    <scope>NUCLEOTIDE SEQUENCE [LARGE SCALE GENOMIC DNA]</scope>
    <source>
        <strain evidence="5">HN65</strain>
    </source>
</reference>
<comment type="caution">
    <text evidence="4">The sequence shown here is derived from an EMBL/GenBank/DDBJ whole genome shotgun (WGS) entry which is preliminary data.</text>
</comment>
<dbReference type="SUPFAM" id="SSF51735">
    <property type="entry name" value="NAD(P)-binding Rossmann-fold domains"/>
    <property type="match status" value="1"/>
</dbReference>
<dbReference type="SMART" id="SM00822">
    <property type="entry name" value="PKS_KR"/>
    <property type="match status" value="1"/>
</dbReference>
<protein>
    <submittedName>
        <fullName evidence="4">SDR family oxidoreductase</fullName>
    </submittedName>
</protein>
<dbReference type="InterPro" id="IPR036291">
    <property type="entry name" value="NAD(P)-bd_dom_sf"/>
</dbReference>
<dbReference type="PRINTS" id="PR00080">
    <property type="entry name" value="SDRFAMILY"/>
</dbReference>
<dbReference type="PRINTS" id="PR00081">
    <property type="entry name" value="GDHRDH"/>
</dbReference>
<dbReference type="PANTHER" id="PTHR42760:SF133">
    <property type="entry name" value="3-OXOACYL-[ACYL-CARRIER-PROTEIN] REDUCTASE"/>
    <property type="match status" value="1"/>
</dbReference>
<evidence type="ECO:0000313" key="4">
    <source>
        <dbReference type="EMBL" id="MEE2525138.1"/>
    </source>
</evidence>
<dbReference type="Proteomes" id="UP001354971">
    <property type="component" value="Unassembled WGS sequence"/>
</dbReference>
<accession>A0ABU7LMI4</accession>
<name>A0ABU7LMI4_9PROT</name>
<dbReference type="EMBL" id="JAZDRP010000001">
    <property type="protein sequence ID" value="MEE2525138.1"/>
    <property type="molecule type" value="Genomic_DNA"/>
</dbReference>
<dbReference type="Gene3D" id="3.40.50.720">
    <property type="entry name" value="NAD(P)-binding Rossmann-like Domain"/>
    <property type="match status" value="1"/>
</dbReference>
<evidence type="ECO:0000256" key="1">
    <source>
        <dbReference type="ARBA" id="ARBA00006484"/>
    </source>
</evidence>
<keyword evidence="5" id="KW-1185">Reference proteome</keyword>
<organism evidence="4 5">
    <name type="scientific">Hyphobacterium lacteum</name>
    <dbReference type="NCBI Taxonomy" id="3116575"/>
    <lineage>
        <taxon>Bacteria</taxon>
        <taxon>Pseudomonadati</taxon>
        <taxon>Pseudomonadota</taxon>
        <taxon>Alphaproteobacteria</taxon>
        <taxon>Maricaulales</taxon>
        <taxon>Maricaulaceae</taxon>
        <taxon>Hyphobacterium</taxon>
    </lineage>
</organism>
<dbReference type="Pfam" id="PF13561">
    <property type="entry name" value="adh_short_C2"/>
    <property type="match status" value="1"/>
</dbReference>
<dbReference type="InterPro" id="IPR057326">
    <property type="entry name" value="KR_dom"/>
</dbReference>
<sequence>MTNRFDGKVALVTGGSRGIGAAIARRLAAEGADVVLTYGGSQAKAEAVAEEIRGMGRKAEAVHCDAAQRGTTAAVIADVANRYGRLDVLVNNAGVYPLTSLAKCSDEVWDNMLAINLTAVFEGLRAAYQVMGAGGSIVTIGSVAGDAAQVAGVGVYSSSKAGVELITRAAGREFGRKGIRANVVQPGPIDTDMNPADGQTADLQKMMVPLGRYGEADEVAAAVAFLASDEASYINGTTLKVCGGMTA</sequence>
<dbReference type="RefSeq" id="WP_330197801.1">
    <property type="nucleotide sequence ID" value="NZ_JAZDRP010000001.1"/>
</dbReference>
<evidence type="ECO:0000259" key="3">
    <source>
        <dbReference type="SMART" id="SM00822"/>
    </source>
</evidence>
<dbReference type="InterPro" id="IPR020904">
    <property type="entry name" value="Sc_DH/Rdtase_CS"/>
</dbReference>